<feature type="compositionally biased region" description="Pro residues" evidence="1">
    <location>
        <begin position="78"/>
        <end position="88"/>
    </location>
</feature>
<reference evidence="2 3" key="1">
    <citation type="journal article" date="2024" name="IMA Fungus">
        <title>IMA Genome - F19 : A genome assembly and annotation guide to empower mycologists, including annotated draft genome sequences of Ceratocystis pirilliformis, Diaporthe australafricana, Fusarium ophioides, Paecilomyces lecythidis, and Sporothrix stenoceras.</title>
        <authorList>
            <person name="Aylward J."/>
            <person name="Wilson A.M."/>
            <person name="Visagie C.M."/>
            <person name="Spraker J."/>
            <person name="Barnes I."/>
            <person name="Buitendag C."/>
            <person name="Ceriani C."/>
            <person name="Del Mar Angel L."/>
            <person name="du Plessis D."/>
            <person name="Fuchs T."/>
            <person name="Gasser K."/>
            <person name="Kramer D."/>
            <person name="Li W."/>
            <person name="Munsamy K."/>
            <person name="Piso A."/>
            <person name="Price J.L."/>
            <person name="Sonnekus B."/>
            <person name="Thomas C."/>
            <person name="van der Nest A."/>
            <person name="van Dijk A."/>
            <person name="van Heerden A."/>
            <person name="van Vuuren N."/>
            <person name="Yilmaz N."/>
            <person name="Duong T.A."/>
            <person name="van der Merwe N.A."/>
            <person name="Wingfield M.J."/>
            <person name="Wingfield B.D."/>
        </authorList>
    </citation>
    <scope>NUCLEOTIDE SEQUENCE [LARGE SCALE GENOMIC DNA]</scope>
    <source>
        <strain evidence="2 3">CMW 5346</strain>
    </source>
</reference>
<dbReference type="EMBL" id="JAWCUI010000084">
    <property type="protein sequence ID" value="KAL1888824.1"/>
    <property type="molecule type" value="Genomic_DNA"/>
</dbReference>
<keyword evidence="3" id="KW-1185">Reference proteome</keyword>
<name>A0ABR3YL32_9PEZI</name>
<proteinExistence type="predicted"/>
<evidence type="ECO:0000256" key="1">
    <source>
        <dbReference type="SAM" id="MobiDB-lite"/>
    </source>
</evidence>
<evidence type="ECO:0000313" key="3">
    <source>
        <dbReference type="Proteomes" id="UP001583186"/>
    </source>
</evidence>
<sequence>MAQGQIQTIIPSHYTELAYADNDIFGTNHGNNDNGPYHAPFLTGPDPFTTQRRRATRTRTSPTAAPGSRREAMLRCQAPPPSPSPCPQPTSSHSPSSFNSRMVSFRDMGCPPTLFTTLPLKTPTLPPAPRYLVTPRPKNAPPRKSRFREEF</sequence>
<feature type="compositionally biased region" description="Low complexity" evidence="1">
    <location>
        <begin position="89"/>
        <end position="100"/>
    </location>
</feature>
<feature type="region of interest" description="Disordered" evidence="1">
    <location>
        <begin position="117"/>
        <end position="151"/>
    </location>
</feature>
<feature type="compositionally biased region" description="Basic residues" evidence="1">
    <location>
        <begin position="141"/>
        <end position="151"/>
    </location>
</feature>
<protein>
    <submittedName>
        <fullName evidence="2">Uncharacterized protein</fullName>
    </submittedName>
</protein>
<organism evidence="2 3">
    <name type="scientific">Sporothrix stenoceras</name>
    <dbReference type="NCBI Taxonomy" id="5173"/>
    <lineage>
        <taxon>Eukaryota</taxon>
        <taxon>Fungi</taxon>
        <taxon>Dikarya</taxon>
        <taxon>Ascomycota</taxon>
        <taxon>Pezizomycotina</taxon>
        <taxon>Sordariomycetes</taxon>
        <taxon>Sordariomycetidae</taxon>
        <taxon>Ophiostomatales</taxon>
        <taxon>Ophiostomataceae</taxon>
        <taxon>Sporothrix</taxon>
    </lineage>
</organism>
<feature type="region of interest" description="Disordered" evidence="1">
    <location>
        <begin position="30"/>
        <end position="100"/>
    </location>
</feature>
<gene>
    <name evidence="2" type="ORF">Sste5346_009302</name>
</gene>
<dbReference type="Proteomes" id="UP001583186">
    <property type="component" value="Unassembled WGS sequence"/>
</dbReference>
<comment type="caution">
    <text evidence="2">The sequence shown here is derived from an EMBL/GenBank/DDBJ whole genome shotgun (WGS) entry which is preliminary data.</text>
</comment>
<evidence type="ECO:0000313" key="2">
    <source>
        <dbReference type="EMBL" id="KAL1888824.1"/>
    </source>
</evidence>
<accession>A0ABR3YL32</accession>